<accession>A0A644Y446</accession>
<dbReference type="Gene3D" id="1.20.120.490">
    <property type="entry name" value="Hypothetical protein TM1646-like domain"/>
    <property type="match status" value="1"/>
</dbReference>
<comment type="caution">
    <text evidence="1">The sequence shown here is derived from an EMBL/GenBank/DDBJ whole genome shotgun (WGS) entry which is preliminary data.</text>
</comment>
<dbReference type="SUPFAM" id="SSF158397">
    <property type="entry name" value="TM1646-like"/>
    <property type="match status" value="1"/>
</dbReference>
<dbReference type="AlphaFoldDB" id="A0A644Y446"/>
<sequence>MWNVSNVPKYKDRRKNVPIPQEDILKQIEQVGERLLQHREAQEFRLFQRLVKDFTSWAIRKEQEGEEETIQYIDPYAPVIQRAIDKDITRLLLLLKDKDMNSAKIAERIDEIQANVRDLIALKQK</sequence>
<dbReference type="EMBL" id="VSSQ01004010">
    <property type="protein sequence ID" value="MPM23352.1"/>
    <property type="molecule type" value="Genomic_DNA"/>
</dbReference>
<evidence type="ECO:0000313" key="1">
    <source>
        <dbReference type="EMBL" id="MPM23352.1"/>
    </source>
</evidence>
<protein>
    <submittedName>
        <fullName evidence="1">Uncharacterized protein</fullName>
    </submittedName>
</protein>
<dbReference type="InterPro" id="IPR005585">
    <property type="entry name" value="DUF327"/>
</dbReference>
<dbReference type="InterPro" id="IPR024042">
    <property type="entry name" value="TM1646-like_dom_sf"/>
</dbReference>
<organism evidence="1">
    <name type="scientific">bioreactor metagenome</name>
    <dbReference type="NCBI Taxonomy" id="1076179"/>
    <lineage>
        <taxon>unclassified sequences</taxon>
        <taxon>metagenomes</taxon>
        <taxon>ecological metagenomes</taxon>
    </lineage>
</organism>
<gene>
    <name evidence="1" type="ORF">SDC9_69823</name>
</gene>
<reference evidence="1" key="1">
    <citation type="submission" date="2019-08" db="EMBL/GenBank/DDBJ databases">
        <authorList>
            <person name="Kucharzyk K."/>
            <person name="Murdoch R.W."/>
            <person name="Higgins S."/>
            <person name="Loffler F."/>
        </authorList>
    </citation>
    <scope>NUCLEOTIDE SEQUENCE</scope>
</reference>
<dbReference type="Pfam" id="PF03885">
    <property type="entry name" value="DUF327"/>
    <property type="match status" value="1"/>
</dbReference>
<proteinExistence type="predicted"/>
<name>A0A644Y446_9ZZZZ</name>